<evidence type="ECO:0000313" key="10">
    <source>
        <dbReference type="EMBL" id="GAG72490.1"/>
    </source>
</evidence>
<dbReference type="Gene3D" id="3.40.50.920">
    <property type="match status" value="1"/>
</dbReference>
<keyword evidence="6" id="KW-0408">Iron</keyword>
<dbReference type="GO" id="GO:0051539">
    <property type="term" value="F:4 iron, 4 sulfur cluster binding"/>
    <property type="evidence" value="ECO:0007669"/>
    <property type="project" value="UniProtKB-KW"/>
</dbReference>
<organism evidence="10">
    <name type="scientific">marine sediment metagenome</name>
    <dbReference type="NCBI Taxonomy" id="412755"/>
    <lineage>
        <taxon>unclassified sequences</taxon>
        <taxon>metagenomes</taxon>
        <taxon>ecological metagenomes</taxon>
    </lineage>
</organism>
<evidence type="ECO:0000259" key="8">
    <source>
        <dbReference type="Pfam" id="PF01855"/>
    </source>
</evidence>
<accession>X0ZRW2</accession>
<dbReference type="InterPro" id="IPR033412">
    <property type="entry name" value="PFOR_II"/>
</dbReference>
<evidence type="ECO:0000256" key="1">
    <source>
        <dbReference type="ARBA" id="ARBA00022448"/>
    </source>
</evidence>
<dbReference type="Gene3D" id="3.40.50.970">
    <property type="match status" value="1"/>
</dbReference>
<keyword evidence="1" id="KW-0813">Transport</keyword>
<keyword evidence="4" id="KW-0249">Electron transport</keyword>
<feature type="domain" description="Pyruvate:ferredoxin oxidoreductase core" evidence="9">
    <location>
        <begin position="234"/>
        <end position="316"/>
    </location>
</feature>
<keyword evidence="5" id="KW-0560">Oxidoreductase</keyword>
<proteinExistence type="predicted"/>
<gene>
    <name evidence="10" type="ORF">S01H4_02151</name>
</gene>
<dbReference type="SUPFAM" id="SSF52518">
    <property type="entry name" value="Thiamin diphosphate-binding fold (THDP-binding)"/>
    <property type="match status" value="1"/>
</dbReference>
<evidence type="ECO:0000256" key="5">
    <source>
        <dbReference type="ARBA" id="ARBA00023002"/>
    </source>
</evidence>
<dbReference type="InterPro" id="IPR009014">
    <property type="entry name" value="Transketo_C/PFOR_II"/>
</dbReference>
<evidence type="ECO:0000259" key="9">
    <source>
        <dbReference type="Pfam" id="PF17147"/>
    </source>
</evidence>
<comment type="caution">
    <text evidence="10">The sequence shown here is derived from an EMBL/GenBank/DDBJ whole genome shotgun (WGS) entry which is preliminary data.</text>
</comment>
<evidence type="ECO:0000256" key="3">
    <source>
        <dbReference type="ARBA" id="ARBA00022723"/>
    </source>
</evidence>
<dbReference type="PANTHER" id="PTHR32154">
    <property type="entry name" value="PYRUVATE-FLAVODOXIN OXIDOREDUCTASE-RELATED"/>
    <property type="match status" value="1"/>
</dbReference>
<dbReference type="InterPro" id="IPR050722">
    <property type="entry name" value="Pyruvate:ferred/Flavod_OxRd"/>
</dbReference>
<evidence type="ECO:0000256" key="7">
    <source>
        <dbReference type="ARBA" id="ARBA00023014"/>
    </source>
</evidence>
<evidence type="ECO:0000256" key="6">
    <source>
        <dbReference type="ARBA" id="ARBA00023004"/>
    </source>
</evidence>
<evidence type="ECO:0008006" key="11">
    <source>
        <dbReference type="Google" id="ProtNLM"/>
    </source>
</evidence>
<dbReference type="SUPFAM" id="SSF52922">
    <property type="entry name" value="TK C-terminal domain-like"/>
    <property type="match status" value="1"/>
</dbReference>
<feature type="domain" description="Pyruvate flavodoxin/ferredoxin oxidoreductase pyrimidine binding" evidence="8">
    <location>
        <begin position="1"/>
        <end position="212"/>
    </location>
</feature>
<keyword evidence="2" id="KW-0004">4Fe-4S</keyword>
<evidence type="ECO:0000256" key="2">
    <source>
        <dbReference type="ARBA" id="ARBA00022485"/>
    </source>
</evidence>
<dbReference type="Pfam" id="PF01855">
    <property type="entry name" value="POR_N"/>
    <property type="match status" value="1"/>
</dbReference>
<dbReference type="AlphaFoldDB" id="X0ZRW2"/>
<keyword evidence="7" id="KW-0411">Iron-sulfur</keyword>
<dbReference type="GO" id="GO:0006979">
    <property type="term" value="P:response to oxidative stress"/>
    <property type="evidence" value="ECO:0007669"/>
    <property type="project" value="TreeGrafter"/>
</dbReference>
<evidence type="ECO:0000256" key="4">
    <source>
        <dbReference type="ARBA" id="ARBA00022982"/>
    </source>
</evidence>
<keyword evidence="3" id="KW-0479">Metal-binding</keyword>
<dbReference type="InterPro" id="IPR029061">
    <property type="entry name" value="THDP-binding"/>
</dbReference>
<dbReference type="GO" id="GO:0046872">
    <property type="term" value="F:metal ion binding"/>
    <property type="evidence" value="ECO:0007669"/>
    <property type="project" value="UniProtKB-KW"/>
</dbReference>
<dbReference type="CDD" id="cd07034">
    <property type="entry name" value="TPP_PYR_PFOR_IOR-alpha_like"/>
    <property type="match status" value="1"/>
</dbReference>
<sequence>MGEFVDLWAAEGKPNIWGTIPQVTEMQSEGGASGAVHGSLQRGGLTTTFTASQGLLLMIPNMFKIAGELTSTVFNVAARSVACQALSIFGEHSDVMATRSTGFALLASNSIQEAMDFPLIAQAATLESRVPFLHFFDGFRTSHEISKVELLTPEDMRSLIDDDLVRAHRKRALSPDKPVIRGTAQNPDVFFQARETVNPYYLDCPDIVQKVMEKFEKVVGRKYELFQYFGAPDAERIIILMCSGAETAEETVEYLMKKGEKVGLIKVRLYRPFSIKHFISSLPKTVKTIAALDRTKEPGSIGEPLYTDIVTAIQEGISEGITSFKKTPKIIGGRYGLSSKEFTPAMVKGIFKEMKKEVPKNHFTIGINDDVTHTISHLRFGPTPIHSTYLANLFSNFISINYIKT</sequence>
<reference evidence="10" key="1">
    <citation type="journal article" date="2014" name="Front. Microbiol.">
        <title>High frequency of phylogenetically diverse reductive dehalogenase-homologous genes in deep subseafloor sedimentary metagenomes.</title>
        <authorList>
            <person name="Kawai M."/>
            <person name="Futagami T."/>
            <person name="Toyoda A."/>
            <person name="Takaki Y."/>
            <person name="Nishi S."/>
            <person name="Hori S."/>
            <person name="Arai W."/>
            <person name="Tsubouchi T."/>
            <person name="Morono Y."/>
            <person name="Uchiyama I."/>
            <person name="Ito T."/>
            <person name="Fujiyama A."/>
            <person name="Inagaki F."/>
            <person name="Takami H."/>
        </authorList>
    </citation>
    <scope>NUCLEOTIDE SEQUENCE</scope>
    <source>
        <strain evidence="10">Expedition CK06-06</strain>
    </source>
</reference>
<dbReference type="InterPro" id="IPR002880">
    <property type="entry name" value="Pyrv_Fd/Flavodoxin_OxRdtase_N"/>
</dbReference>
<dbReference type="PANTHER" id="PTHR32154:SF0">
    <property type="entry name" value="PYRUVATE-FLAVODOXIN OXIDOREDUCTASE-RELATED"/>
    <property type="match status" value="1"/>
</dbReference>
<dbReference type="EMBL" id="BART01000448">
    <property type="protein sequence ID" value="GAG72490.1"/>
    <property type="molecule type" value="Genomic_DNA"/>
</dbReference>
<dbReference type="FunFam" id="3.40.50.970:FF:000012">
    <property type="entry name" value="Pyruvate:ferredoxin (Flavodoxin) oxidoreductase"/>
    <property type="match status" value="1"/>
</dbReference>
<protein>
    <recommendedName>
        <fullName evidence="11">Pyruvate flavodoxin/ferredoxin oxidoreductase pyrimidine binding domain-containing protein</fullName>
    </recommendedName>
</protein>
<name>X0ZRW2_9ZZZZ</name>
<dbReference type="GO" id="GO:0016491">
    <property type="term" value="F:oxidoreductase activity"/>
    <property type="evidence" value="ECO:0007669"/>
    <property type="project" value="UniProtKB-KW"/>
</dbReference>
<dbReference type="Pfam" id="PF17147">
    <property type="entry name" value="PFOR_II"/>
    <property type="match status" value="1"/>
</dbReference>
<dbReference type="FunFam" id="3.40.50.920:FF:000007">
    <property type="entry name" value="Pyruvate:ferredoxin (Flavodoxin) oxidoreductase"/>
    <property type="match status" value="1"/>
</dbReference>